<organism evidence="1 2">
    <name type="scientific">Penicillium cataractarum</name>
    <dbReference type="NCBI Taxonomy" id="2100454"/>
    <lineage>
        <taxon>Eukaryota</taxon>
        <taxon>Fungi</taxon>
        <taxon>Dikarya</taxon>
        <taxon>Ascomycota</taxon>
        <taxon>Pezizomycotina</taxon>
        <taxon>Eurotiomycetes</taxon>
        <taxon>Eurotiomycetidae</taxon>
        <taxon>Eurotiales</taxon>
        <taxon>Aspergillaceae</taxon>
        <taxon>Penicillium</taxon>
    </lineage>
</organism>
<reference evidence="1" key="1">
    <citation type="submission" date="2022-11" db="EMBL/GenBank/DDBJ databases">
        <authorList>
            <person name="Petersen C."/>
        </authorList>
    </citation>
    <scope>NUCLEOTIDE SEQUENCE</scope>
    <source>
        <strain evidence="1">IBT 29864</strain>
    </source>
</reference>
<dbReference type="AlphaFoldDB" id="A0A9W9VGC0"/>
<comment type="caution">
    <text evidence="1">The sequence shown here is derived from an EMBL/GenBank/DDBJ whole genome shotgun (WGS) entry which is preliminary data.</text>
</comment>
<gene>
    <name evidence="1" type="ORF">N7496_005750</name>
</gene>
<dbReference type="RefSeq" id="XP_056557204.1">
    <property type="nucleotide sequence ID" value="XM_056698679.1"/>
</dbReference>
<dbReference type="GeneID" id="81437858"/>
<evidence type="ECO:0000313" key="1">
    <source>
        <dbReference type="EMBL" id="KAJ5378341.1"/>
    </source>
</evidence>
<sequence>MRPARPAAAQPRFGLVNCDAFQATKNAFCFLSLCGHTSCTSSASLALAGVSRTASPLDPFFAWLLPKLHCAAPGVSDIHLPLLVHQAFIAMLGSTSPATTSLCLSLTAQLGTVSQWRKSRVRQLTPVLANAARAVDEQFRPRRRREMVFSRPCAWQCDQEQHVCVFLGVLHLITGEGGGYLAQ</sequence>
<evidence type="ECO:0000313" key="2">
    <source>
        <dbReference type="Proteomes" id="UP001147782"/>
    </source>
</evidence>
<proteinExistence type="predicted"/>
<name>A0A9W9VGC0_9EURO</name>
<accession>A0A9W9VGC0</accession>
<dbReference type="Proteomes" id="UP001147782">
    <property type="component" value="Unassembled WGS sequence"/>
</dbReference>
<keyword evidence="2" id="KW-1185">Reference proteome</keyword>
<dbReference type="EMBL" id="JAPZBS010000004">
    <property type="protein sequence ID" value="KAJ5378341.1"/>
    <property type="molecule type" value="Genomic_DNA"/>
</dbReference>
<reference evidence="1" key="2">
    <citation type="journal article" date="2023" name="IMA Fungus">
        <title>Comparative genomic study of the Penicillium genus elucidates a diverse pangenome and 15 lateral gene transfer events.</title>
        <authorList>
            <person name="Petersen C."/>
            <person name="Sorensen T."/>
            <person name="Nielsen M.R."/>
            <person name="Sondergaard T.E."/>
            <person name="Sorensen J.L."/>
            <person name="Fitzpatrick D.A."/>
            <person name="Frisvad J.C."/>
            <person name="Nielsen K.L."/>
        </authorList>
    </citation>
    <scope>NUCLEOTIDE SEQUENCE</scope>
    <source>
        <strain evidence="1">IBT 29864</strain>
    </source>
</reference>
<protein>
    <submittedName>
        <fullName evidence="1">Uncharacterized protein</fullName>
    </submittedName>
</protein>